<dbReference type="Gene3D" id="2.40.330.10">
    <property type="entry name" value="DNA-binding pseudobarrel domain"/>
    <property type="match status" value="1"/>
</dbReference>
<dbReference type="AlphaFoldDB" id="A0A8D7AD83"/>
<dbReference type="InterPro" id="IPR033389">
    <property type="entry name" value="AUX/IAA_dom"/>
</dbReference>
<proteinExistence type="inferred from homology"/>
<dbReference type="InterPro" id="IPR003340">
    <property type="entry name" value="B3_DNA-bd"/>
</dbReference>
<keyword evidence="7 9" id="KW-0539">Nucleus</keyword>
<feature type="domain" description="TF-B3" evidence="11">
    <location>
        <begin position="163"/>
        <end position="266"/>
    </location>
</feature>
<evidence type="ECO:0000256" key="10">
    <source>
        <dbReference type="SAM" id="MobiDB-lite"/>
    </source>
</evidence>
<dbReference type="SMART" id="SM01019">
    <property type="entry name" value="B3"/>
    <property type="match status" value="1"/>
</dbReference>
<dbReference type="InterPro" id="IPR015300">
    <property type="entry name" value="DNA-bd_pseudobarrel_sf"/>
</dbReference>
<dbReference type="GO" id="GO:0009734">
    <property type="term" value="P:auxin-activated signaling pathway"/>
    <property type="evidence" value="ECO:0007669"/>
    <property type="project" value="UniProtKB-KW"/>
</dbReference>
<evidence type="ECO:0000256" key="2">
    <source>
        <dbReference type="ARBA" id="ARBA00004123"/>
    </source>
</evidence>
<sequence length="884" mass="97669">MASSEVSVKGSSQGRGDTVSSGCSELHDGAPVRGSDTEGSLGLSGGAVGGKDSVDALYTELWHACAGPLVTIPRVGERVFYFPQGHMEQVEASTNQVADQQMPVYNLPWKILCRVMNVHLKAEPDTDEVFAQITLLPDSKQDENTVEKDTLQPPPPRPHVYSFCKTLTASDTSTHGGFSVLRRHADECLPPLDMSQQPPSQELVAKDLHGVEWRFRHIFRGQPRRHLLQSGWSVFVSSKRLVAGDAFIFLSRGDNGELRVGVRRAMRQQTNVPSSVISSHSMHLGVLATAWHAVNTGTMFTVYYKPRTCPTEFIVPFDQYVDSIKNNHSIGMRFKMRFEGEEAPEQRFTGTIVGIGDSEPSRWPGSKWRCLKVRWDEASSIPRPDRVSPWKIEPAQLPLPPNPIPMPRPKRPRTTAFPSSPDSSVLTKEASSKVSMDPSQSHGVPRVLQGQDMATLRSTFSNEADTAQKPIMWLTHDEEKNDVSAQRRLGSESWMHIKRQEPMYTDMLSGFQPSGDSSGFHSPFLEQASGDKFFLKPHFRDQEAKHNCSPGLWSLMPSNSNLNLGECNLKMTAHVGELSFQKVGSCIYGMQGGQSELKGLGGDQQSSDWLGCSLPDSQTDNMPQHRVITLQPLVPSQNDVAKYKANNSGCKLFGFHLNSKPVASESVVRQSNSAEILMPHSHLAAALPQPQGLEAAKHSESCIAAKLVSATLTNGDTEKLIQVCPQASKDVQNKMQGGSTRSCTKVHKQGIALGRSVDLTKFNGYDELIAELDQMFEFEGALIAPNKIWLVVYTDNEGDMMLVGDDPWNEFCNMVRKIYIYTREEVQRMNPGTLNSRVEESPAVSEERISGKETKRPVPTANSENSEGCPGVDAVYCGFKLFLL</sequence>
<feature type="region of interest" description="Disordered" evidence="10">
    <location>
        <begin position="382"/>
        <end position="445"/>
    </location>
</feature>
<evidence type="ECO:0000256" key="7">
    <source>
        <dbReference type="ARBA" id="ARBA00023242"/>
    </source>
</evidence>
<dbReference type="Gene3D" id="2.30.30.1040">
    <property type="match status" value="1"/>
</dbReference>
<evidence type="ECO:0000259" key="12">
    <source>
        <dbReference type="PROSITE" id="PS51745"/>
    </source>
</evidence>
<accession>A0A8D7AD83</accession>
<dbReference type="InterPro" id="IPR053793">
    <property type="entry name" value="PB1-like"/>
</dbReference>
<dbReference type="FunFam" id="2.40.330.10:FF:000001">
    <property type="entry name" value="Auxin response factor"/>
    <property type="match status" value="1"/>
</dbReference>
<dbReference type="Pfam" id="PF02309">
    <property type="entry name" value="AUX_IAA"/>
    <property type="match status" value="1"/>
</dbReference>
<evidence type="ECO:0000256" key="4">
    <source>
        <dbReference type="ARBA" id="ARBA00023015"/>
    </source>
</evidence>
<evidence type="ECO:0000256" key="9">
    <source>
        <dbReference type="RuleBase" id="RU004561"/>
    </source>
</evidence>
<dbReference type="InterPro" id="IPR044835">
    <property type="entry name" value="ARF_plant"/>
</dbReference>
<keyword evidence="4 9" id="KW-0805">Transcription regulation</keyword>
<comment type="subunit">
    <text evidence="9">Homodimers and heterodimers.</text>
</comment>
<dbReference type="Gene3D" id="3.10.20.90">
    <property type="entry name" value="Phosphatidylinositol 3-kinase Catalytic Subunit, Chain A, domain 1"/>
    <property type="match status" value="1"/>
</dbReference>
<comment type="similarity">
    <text evidence="3 9">Belongs to the ARF family.</text>
</comment>
<evidence type="ECO:0000256" key="6">
    <source>
        <dbReference type="ARBA" id="ARBA00023163"/>
    </source>
</evidence>
<dbReference type="Pfam" id="PF02362">
    <property type="entry name" value="B3"/>
    <property type="match status" value="1"/>
</dbReference>
<dbReference type="PANTHER" id="PTHR31384">
    <property type="entry name" value="AUXIN RESPONSE FACTOR 4-RELATED"/>
    <property type="match status" value="1"/>
</dbReference>
<name>A0A8D7AD83_MUSAM</name>
<dbReference type="GO" id="GO:0005634">
    <property type="term" value="C:nucleus"/>
    <property type="evidence" value="ECO:0007669"/>
    <property type="project" value="UniProtKB-SubCell"/>
</dbReference>
<dbReference type="PROSITE" id="PS51745">
    <property type="entry name" value="PB1"/>
    <property type="match status" value="1"/>
</dbReference>
<dbReference type="PANTHER" id="PTHR31384:SF79">
    <property type="entry name" value="AUXIN RESPONSE FACTOR 2"/>
    <property type="match status" value="1"/>
</dbReference>
<dbReference type="SUPFAM" id="SSF101936">
    <property type="entry name" value="DNA-binding pseudobarrel domain"/>
    <property type="match status" value="1"/>
</dbReference>
<feature type="domain" description="PB1" evidence="12">
    <location>
        <begin position="741"/>
        <end position="823"/>
    </location>
</feature>
<feature type="compositionally biased region" description="Polar residues" evidence="10">
    <location>
        <begin position="1"/>
        <end position="23"/>
    </location>
</feature>
<feature type="region of interest" description="Disordered" evidence="10">
    <location>
        <begin position="832"/>
        <end position="867"/>
    </location>
</feature>
<evidence type="ECO:0000256" key="8">
    <source>
        <dbReference type="ARBA" id="ARBA00023294"/>
    </source>
</evidence>
<comment type="function">
    <text evidence="1 9">Auxin response factors (ARFs) are transcriptional factors that bind specifically to the DNA sequence 5'-TGTCTC-3' found in the auxin-responsive promoter elements (AuxREs).</text>
</comment>
<feature type="compositionally biased region" description="Polar residues" evidence="10">
    <location>
        <begin position="416"/>
        <end position="426"/>
    </location>
</feature>
<evidence type="ECO:0000259" key="11">
    <source>
        <dbReference type="PROSITE" id="PS50863"/>
    </source>
</evidence>
<protein>
    <recommendedName>
        <fullName evidence="9">Auxin response factor</fullName>
    </recommendedName>
</protein>
<feature type="compositionally biased region" description="Pro residues" evidence="10">
    <location>
        <begin position="397"/>
        <end position="407"/>
    </location>
</feature>
<organism evidence="13">
    <name type="scientific">Musa acuminata subsp. malaccensis</name>
    <name type="common">Wild banana</name>
    <name type="synonym">Musa malaccensis</name>
    <dbReference type="NCBI Taxonomy" id="214687"/>
    <lineage>
        <taxon>Eukaryota</taxon>
        <taxon>Viridiplantae</taxon>
        <taxon>Streptophyta</taxon>
        <taxon>Embryophyta</taxon>
        <taxon>Tracheophyta</taxon>
        <taxon>Spermatophyta</taxon>
        <taxon>Magnoliopsida</taxon>
        <taxon>Liliopsida</taxon>
        <taxon>Zingiberales</taxon>
        <taxon>Musaceae</taxon>
        <taxon>Musa</taxon>
    </lineage>
</organism>
<dbReference type="EMBL" id="HG996471">
    <property type="protein sequence ID" value="CAG1845781.1"/>
    <property type="molecule type" value="Genomic_DNA"/>
</dbReference>
<reference evidence="13" key="1">
    <citation type="submission" date="2021-03" db="EMBL/GenBank/DDBJ databases">
        <authorList>
            <consortium name="Genoscope - CEA"/>
            <person name="William W."/>
        </authorList>
    </citation>
    <scope>NUCLEOTIDE SEQUENCE</scope>
    <source>
        <strain evidence="13">Doubled-haploid Pahang</strain>
    </source>
</reference>
<feature type="compositionally biased region" description="Basic and acidic residues" evidence="10">
    <location>
        <begin position="837"/>
        <end position="856"/>
    </location>
</feature>
<evidence type="ECO:0000313" key="13">
    <source>
        <dbReference type="EMBL" id="CAG1845781.1"/>
    </source>
</evidence>
<dbReference type="Pfam" id="PF06507">
    <property type="entry name" value="ARF_AD"/>
    <property type="match status" value="1"/>
</dbReference>
<evidence type="ECO:0000256" key="3">
    <source>
        <dbReference type="ARBA" id="ARBA00007853"/>
    </source>
</evidence>
<feature type="compositionally biased region" description="Polar residues" evidence="10">
    <location>
        <begin position="432"/>
        <end position="442"/>
    </location>
</feature>
<keyword evidence="5 9" id="KW-0238">DNA-binding</keyword>
<dbReference type="GO" id="GO:0006355">
    <property type="term" value="P:regulation of DNA-templated transcription"/>
    <property type="evidence" value="ECO:0007669"/>
    <property type="project" value="InterPro"/>
</dbReference>
<gene>
    <name evidence="13" type="ORF">GSMUA_155760.1</name>
</gene>
<comment type="subcellular location">
    <subcellularLocation>
        <location evidence="2 9">Nucleus</location>
    </subcellularLocation>
</comment>
<dbReference type="InterPro" id="IPR010525">
    <property type="entry name" value="ARF_dom"/>
</dbReference>
<feature type="region of interest" description="Disordered" evidence="10">
    <location>
        <begin position="1"/>
        <end position="44"/>
    </location>
</feature>
<keyword evidence="6 9" id="KW-0804">Transcription</keyword>
<dbReference type="SUPFAM" id="SSF54277">
    <property type="entry name" value="CAD &amp; PB1 domains"/>
    <property type="match status" value="1"/>
</dbReference>
<dbReference type="FunFam" id="2.30.30.1040:FF:000001">
    <property type="entry name" value="Auxin response factor"/>
    <property type="match status" value="1"/>
</dbReference>
<dbReference type="PROSITE" id="PS50863">
    <property type="entry name" value="B3"/>
    <property type="match status" value="1"/>
</dbReference>
<dbReference type="GO" id="GO:0003677">
    <property type="term" value="F:DNA binding"/>
    <property type="evidence" value="ECO:0007669"/>
    <property type="project" value="UniProtKB-KW"/>
</dbReference>
<keyword evidence="8 9" id="KW-0927">Auxin signaling pathway</keyword>
<evidence type="ECO:0000256" key="1">
    <source>
        <dbReference type="ARBA" id="ARBA00003182"/>
    </source>
</evidence>
<dbReference type="FunFam" id="3.10.20.90:FF:000047">
    <property type="entry name" value="Auxin response factor"/>
    <property type="match status" value="1"/>
</dbReference>
<dbReference type="CDD" id="cd10017">
    <property type="entry name" value="B3_DNA"/>
    <property type="match status" value="1"/>
</dbReference>
<evidence type="ECO:0000256" key="5">
    <source>
        <dbReference type="ARBA" id="ARBA00023125"/>
    </source>
</evidence>